<evidence type="ECO:0000313" key="2">
    <source>
        <dbReference type="EMBL" id="GAE36920.1"/>
    </source>
</evidence>
<protein>
    <recommendedName>
        <fullName evidence="1">Core domain-containing protein</fullName>
    </recommendedName>
</protein>
<gene>
    <name evidence="2" type="ORF">JCM9157_4156</name>
</gene>
<dbReference type="OrthoDB" id="1645729at2"/>
<dbReference type="InterPro" id="IPR035903">
    <property type="entry name" value="HesB-like_dom_sf"/>
</dbReference>
<reference evidence="2 3" key="1">
    <citation type="journal article" date="2014" name="Genome Announc.">
        <title>Draft Genome Sequences of Three Alkaliphilic Bacillus Strains, Bacillus wakoensis JCM 9140T, Bacillus akibai JCM 9157T, and Bacillus hemicellulosilyticus JCM 9152T.</title>
        <authorList>
            <person name="Yuki M."/>
            <person name="Oshima K."/>
            <person name="Suda W."/>
            <person name="Oshida Y."/>
            <person name="Kitamura K."/>
            <person name="Iida T."/>
            <person name="Hattori M."/>
            <person name="Ohkuma M."/>
        </authorList>
    </citation>
    <scope>NUCLEOTIDE SEQUENCE [LARGE SCALE GENOMIC DNA]</scope>
    <source>
        <strain evidence="2 3">JCM 9157</strain>
    </source>
</reference>
<dbReference type="EMBL" id="BAUV01000047">
    <property type="protein sequence ID" value="GAE36920.1"/>
    <property type="molecule type" value="Genomic_DNA"/>
</dbReference>
<evidence type="ECO:0000259" key="1">
    <source>
        <dbReference type="Pfam" id="PF01521"/>
    </source>
</evidence>
<dbReference type="Pfam" id="PF01521">
    <property type="entry name" value="Fe-S_biosyn"/>
    <property type="match status" value="1"/>
</dbReference>
<sequence length="101" mass="11342">MNFIISDEAVALYKKEIPLIKGDSVRLYVRVGGIGSGGFSVGIIKDQPPEHAFILEKQGITFFVTEDDFWYLDGMSITYDEDSGYLDFANPKFSQLDHPES</sequence>
<feature type="domain" description="Core" evidence="1">
    <location>
        <begin position="1"/>
        <end position="91"/>
    </location>
</feature>
<comment type="caution">
    <text evidence="2">The sequence shown here is derived from an EMBL/GenBank/DDBJ whole genome shotgun (WGS) entry which is preliminary data.</text>
</comment>
<organism evidence="2 3">
    <name type="scientific">Halalkalibacter akibai (strain ATCC 43226 / DSM 21942 / CIP 109018 / JCM 9157 / 1139)</name>
    <name type="common">Bacillus akibai</name>
    <dbReference type="NCBI Taxonomy" id="1236973"/>
    <lineage>
        <taxon>Bacteria</taxon>
        <taxon>Bacillati</taxon>
        <taxon>Bacillota</taxon>
        <taxon>Bacilli</taxon>
        <taxon>Bacillales</taxon>
        <taxon>Bacillaceae</taxon>
        <taxon>Halalkalibacter</taxon>
    </lineage>
</organism>
<dbReference type="eggNOG" id="COG4841">
    <property type="taxonomic scope" value="Bacteria"/>
</dbReference>
<dbReference type="SUPFAM" id="SSF89360">
    <property type="entry name" value="HesB-like domain"/>
    <property type="match status" value="1"/>
</dbReference>
<dbReference type="Gene3D" id="2.60.300.12">
    <property type="entry name" value="HesB-like domain"/>
    <property type="match status" value="1"/>
</dbReference>
<accession>W4QXT6</accession>
<keyword evidence="3" id="KW-1185">Reference proteome</keyword>
<name>W4QXT6_HALA3</name>
<evidence type="ECO:0000313" key="3">
    <source>
        <dbReference type="Proteomes" id="UP000018896"/>
    </source>
</evidence>
<dbReference type="Proteomes" id="UP000018896">
    <property type="component" value="Unassembled WGS sequence"/>
</dbReference>
<dbReference type="STRING" id="1236973.JCM9157_4156"/>
<dbReference type="RefSeq" id="WP_035667189.1">
    <property type="nucleotide sequence ID" value="NZ_BAUV01000047.1"/>
</dbReference>
<dbReference type="AlphaFoldDB" id="W4QXT6"/>
<proteinExistence type="predicted"/>
<dbReference type="InterPro" id="IPR000361">
    <property type="entry name" value="ATAP_core_dom"/>
</dbReference>